<dbReference type="EMBL" id="AGYR01000040">
    <property type="protein sequence ID" value="ENZ12104.1"/>
    <property type="molecule type" value="Genomic_DNA"/>
</dbReference>
<dbReference type="Proteomes" id="UP000013085">
    <property type="component" value="Unassembled WGS sequence"/>
</dbReference>
<sequence length="139" mass="17102">MNEREQIIQLWFKMWLTQQDLGMDDIFAEDVIYTESWSPKYNNRQVVKHWFNEWNTRGKVMEWKIKQFFHKDNQTVVEWYFKNEMNNGNIEEFDGMSLIVWTADNKIKSLKEFGCNLNNYNPYEDSDTPKFRDEKTSWF</sequence>
<comment type="caution">
    <text evidence="2">The sequence shown here is derived from an EMBL/GenBank/DDBJ whole genome shotgun (WGS) entry which is preliminary data.</text>
</comment>
<name>A0A0E2H748_9FIRM</name>
<proteinExistence type="predicted"/>
<feature type="domain" description="SnoaL-like" evidence="1">
    <location>
        <begin position="11"/>
        <end position="108"/>
    </location>
</feature>
<gene>
    <name evidence="2" type="ORF">HMPREF1090_03733</name>
</gene>
<dbReference type="PATRIC" id="fig|999408.3.peg.3999"/>
<accession>A0A0E2H748</accession>
<dbReference type="InterPro" id="IPR037401">
    <property type="entry name" value="SnoaL-like"/>
</dbReference>
<evidence type="ECO:0000259" key="1">
    <source>
        <dbReference type="Pfam" id="PF12680"/>
    </source>
</evidence>
<dbReference type="RefSeq" id="WP_002593796.1">
    <property type="nucleotide sequence ID" value="NZ_KB850980.1"/>
</dbReference>
<dbReference type="Pfam" id="PF12680">
    <property type="entry name" value="SnoaL_2"/>
    <property type="match status" value="1"/>
</dbReference>
<evidence type="ECO:0000313" key="3">
    <source>
        <dbReference type="Proteomes" id="UP000013085"/>
    </source>
</evidence>
<protein>
    <recommendedName>
        <fullName evidence="1">SnoaL-like domain-containing protein</fullName>
    </recommendedName>
</protein>
<dbReference type="InterPro" id="IPR032710">
    <property type="entry name" value="NTF2-like_dom_sf"/>
</dbReference>
<dbReference type="SUPFAM" id="SSF54427">
    <property type="entry name" value="NTF2-like"/>
    <property type="match status" value="1"/>
</dbReference>
<organism evidence="2 3">
    <name type="scientific">[Clostridium] clostridioforme 90A8</name>
    <dbReference type="NCBI Taxonomy" id="999408"/>
    <lineage>
        <taxon>Bacteria</taxon>
        <taxon>Bacillati</taxon>
        <taxon>Bacillota</taxon>
        <taxon>Clostridia</taxon>
        <taxon>Lachnospirales</taxon>
        <taxon>Lachnospiraceae</taxon>
        <taxon>Enterocloster</taxon>
    </lineage>
</organism>
<dbReference type="HOGENOM" id="CLU_123773_0_0_9"/>
<dbReference type="Gene3D" id="3.10.450.50">
    <property type="match status" value="1"/>
</dbReference>
<evidence type="ECO:0000313" key="2">
    <source>
        <dbReference type="EMBL" id="ENZ12104.1"/>
    </source>
</evidence>
<dbReference type="AlphaFoldDB" id="A0A0E2H748"/>
<reference evidence="2 3" key="1">
    <citation type="submission" date="2013-01" db="EMBL/GenBank/DDBJ databases">
        <title>The Genome Sequence of Clostridium clostridioforme 90A8.</title>
        <authorList>
            <consortium name="The Broad Institute Genome Sequencing Platform"/>
            <person name="Earl A."/>
            <person name="Ward D."/>
            <person name="Feldgarden M."/>
            <person name="Gevers D."/>
            <person name="Courvalin P."/>
            <person name="Lambert T."/>
            <person name="Walker B."/>
            <person name="Young S.K."/>
            <person name="Zeng Q."/>
            <person name="Gargeya S."/>
            <person name="Fitzgerald M."/>
            <person name="Haas B."/>
            <person name="Abouelleil A."/>
            <person name="Alvarado L."/>
            <person name="Arachchi H.M."/>
            <person name="Berlin A.M."/>
            <person name="Chapman S.B."/>
            <person name="Dewar J."/>
            <person name="Goldberg J."/>
            <person name="Griggs A."/>
            <person name="Gujja S."/>
            <person name="Hansen M."/>
            <person name="Howarth C."/>
            <person name="Imamovic A."/>
            <person name="Larimer J."/>
            <person name="McCowan C."/>
            <person name="Murphy C."/>
            <person name="Neiman D."/>
            <person name="Pearson M."/>
            <person name="Priest M."/>
            <person name="Roberts A."/>
            <person name="Saif S."/>
            <person name="Shea T."/>
            <person name="Sisk P."/>
            <person name="Sykes S."/>
            <person name="Wortman J."/>
            <person name="Nusbaum C."/>
            <person name="Birren B."/>
        </authorList>
    </citation>
    <scope>NUCLEOTIDE SEQUENCE [LARGE SCALE GENOMIC DNA]</scope>
    <source>
        <strain evidence="2 3">90A8</strain>
    </source>
</reference>